<keyword evidence="4" id="KW-1185">Reference proteome</keyword>
<feature type="domain" description="DUF4398" evidence="2">
    <location>
        <begin position="26"/>
        <end position="91"/>
    </location>
</feature>
<evidence type="ECO:0000259" key="2">
    <source>
        <dbReference type="Pfam" id="PF14346"/>
    </source>
</evidence>
<dbReference type="Gene3D" id="1.20.1270.390">
    <property type="match status" value="1"/>
</dbReference>
<evidence type="ECO:0000313" key="4">
    <source>
        <dbReference type="Proteomes" id="UP000315369"/>
    </source>
</evidence>
<dbReference type="AlphaFoldDB" id="A0A540WYX0"/>
<protein>
    <submittedName>
        <fullName evidence="3">DUF4398 domain-containing protein</fullName>
    </submittedName>
</protein>
<name>A0A540WYX0_9BACT</name>
<dbReference type="PROSITE" id="PS51257">
    <property type="entry name" value="PROKAR_LIPOPROTEIN"/>
    <property type="match status" value="1"/>
</dbReference>
<evidence type="ECO:0000313" key="3">
    <source>
        <dbReference type="EMBL" id="TQF14178.1"/>
    </source>
</evidence>
<organism evidence="3 4">
    <name type="scientific">Myxococcus llanfairpwllgwyngyllgogerychwyrndrobwllllantysiliogogogochensis</name>
    <dbReference type="NCBI Taxonomy" id="2590453"/>
    <lineage>
        <taxon>Bacteria</taxon>
        <taxon>Pseudomonadati</taxon>
        <taxon>Myxococcota</taxon>
        <taxon>Myxococcia</taxon>
        <taxon>Myxococcales</taxon>
        <taxon>Cystobacterineae</taxon>
        <taxon>Myxococcaceae</taxon>
        <taxon>Myxococcus</taxon>
    </lineage>
</organism>
<evidence type="ECO:0000256" key="1">
    <source>
        <dbReference type="SAM" id="MobiDB-lite"/>
    </source>
</evidence>
<proteinExistence type="predicted"/>
<gene>
    <name evidence="3" type="ORF">FJV41_20020</name>
</gene>
<dbReference type="Pfam" id="PF14346">
    <property type="entry name" value="DUF4398"/>
    <property type="match status" value="1"/>
</dbReference>
<dbReference type="OrthoDB" id="5382868at2"/>
<comment type="caution">
    <text evidence="3">The sequence shown here is derived from an EMBL/GenBank/DDBJ whole genome shotgun (WGS) entry which is preliminary data.</text>
</comment>
<dbReference type="EMBL" id="VIFM01000075">
    <property type="protein sequence ID" value="TQF14178.1"/>
    <property type="molecule type" value="Genomic_DNA"/>
</dbReference>
<accession>A0A540WYX0</accession>
<reference evidence="3 4" key="1">
    <citation type="submission" date="2019-06" db="EMBL/GenBank/DDBJ databases">
        <authorList>
            <person name="Livingstone P."/>
            <person name="Whitworth D."/>
        </authorList>
    </citation>
    <scope>NUCLEOTIDE SEQUENCE [LARGE SCALE GENOMIC DNA]</scope>
    <source>
        <strain evidence="3 4">AM401</strain>
    </source>
</reference>
<dbReference type="RefSeq" id="WP_141644115.1">
    <property type="nucleotide sequence ID" value="NZ_VIFM01000075.1"/>
</dbReference>
<feature type="region of interest" description="Disordered" evidence="1">
    <location>
        <begin position="87"/>
        <end position="108"/>
    </location>
</feature>
<dbReference type="Proteomes" id="UP000315369">
    <property type="component" value="Unassembled WGS sequence"/>
</dbReference>
<sequence>MKNLTVLVAVAGALTACGPVKSTANILDAEVQIQAARTAGADKLAPYEWTAANLYLEKAREEVGYSDYQAGVDFAVKASRFANEAREKAMSVAGSDSDTGTGERTPNP</sequence>
<feature type="compositionally biased region" description="Polar residues" evidence="1">
    <location>
        <begin position="94"/>
        <end position="108"/>
    </location>
</feature>
<dbReference type="InterPro" id="IPR025511">
    <property type="entry name" value="DUF4398"/>
</dbReference>